<dbReference type="PANTHER" id="PTHR43044">
    <property type="match status" value="1"/>
</dbReference>
<feature type="transmembrane region" description="Helical" evidence="1">
    <location>
        <begin position="73"/>
        <end position="95"/>
    </location>
</feature>
<feature type="transmembrane region" description="Helical" evidence="1">
    <location>
        <begin position="39"/>
        <end position="61"/>
    </location>
</feature>
<dbReference type="EMBL" id="RZIJ01000018">
    <property type="protein sequence ID" value="RUQ67123.1"/>
    <property type="molecule type" value="Genomic_DNA"/>
</dbReference>
<keyword evidence="1" id="KW-0472">Membrane</keyword>
<feature type="transmembrane region" description="Helical" evidence="1">
    <location>
        <begin position="164"/>
        <end position="190"/>
    </location>
</feature>
<reference evidence="2 3" key="1">
    <citation type="submission" date="2018-12" db="EMBL/GenBank/DDBJ databases">
        <authorList>
            <person name="Yang Y."/>
        </authorList>
    </citation>
    <scope>NUCLEOTIDE SEQUENCE [LARGE SCALE GENOMIC DNA]</scope>
    <source>
        <strain evidence="2 3">GSF71</strain>
    </source>
</reference>
<feature type="transmembrane region" description="Helical" evidence="1">
    <location>
        <begin position="138"/>
        <end position="158"/>
    </location>
</feature>
<feature type="transmembrane region" description="Helical" evidence="1">
    <location>
        <begin position="303"/>
        <end position="323"/>
    </location>
</feature>
<proteinExistence type="predicted"/>
<gene>
    <name evidence="2" type="ORF">EJ913_20810</name>
</gene>
<evidence type="ECO:0000313" key="2">
    <source>
        <dbReference type="EMBL" id="RUQ67123.1"/>
    </source>
</evidence>
<dbReference type="Proteomes" id="UP000280346">
    <property type="component" value="Unassembled WGS sequence"/>
</dbReference>
<name>A0A433J4G5_9PROT</name>
<evidence type="ECO:0000313" key="3">
    <source>
        <dbReference type="Proteomes" id="UP000280346"/>
    </source>
</evidence>
<comment type="caution">
    <text evidence="2">The sequence shown here is derived from an EMBL/GenBank/DDBJ whole genome shotgun (WGS) entry which is preliminary data.</text>
</comment>
<organism evidence="2 3">
    <name type="scientific">Azospirillum doebereinerae</name>
    <dbReference type="NCBI Taxonomy" id="92933"/>
    <lineage>
        <taxon>Bacteria</taxon>
        <taxon>Pseudomonadati</taxon>
        <taxon>Pseudomonadota</taxon>
        <taxon>Alphaproteobacteria</taxon>
        <taxon>Rhodospirillales</taxon>
        <taxon>Azospirillaceae</taxon>
        <taxon>Azospirillum</taxon>
    </lineage>
</organism>
<dbReference type="AlphaFoldDB" id="A0A433J4G5"/>
<dbReference type="PANTHER" id="PTHR43044:SF1">
    <property type="entry name" value="QUINOL:CYTOCHROME C OXIDOREDUCTASE QUINONE-BINDING SUBUNIT 2"/>
    <property type="match status" value="1"/>
</dbReference>
<feature type="transmembrane region" description="Helical" evidence="1">
    <location>
        <begin position="246"/>
        <end position="265"/>
    </location>
</feature>
<keyword evidence="1" id="KW-1133">Transmembrane helix</keyword>
<feature type="transmembrane region" description="Helical" evidence="1">
    <location>
        <begin position="202"/>
        <end position="226"/>
    </location>
</feature>
<evidence type="ECO:0000256" key="1">
    <source>
        <dbReference type="SAM" id="Phobius"/>
    </source>
</evidence>
<keyword evidence="1" id="KW-0812">Transmembrane</keyword>
<dbReference type="OrthoDB" id="140980at2"/>
<feature type="transmembrane region" description="Helical" evidence="1">
    <location>
        <begin position="107"/>
        <end position="126"/>
    </location>
</feature>
<evidence type="ECO:0008006" key="4">
    <source>
        <dbReference type="Google" id="ProtNLM"/>
    </source>
</evidence>
<accession>A0A433J4G5</accession>
<feature type="transmembrane region" description="Helical" evidence="1">
    <location>
        <begin position="277"/>
        <end position="297"/>
    </location>
</feature>
<sequence length="337" mass="35439">MTAARWTGPALLLVAALAGALLAPRAALAAWLAALMVWVWPAVGALALLLIDGLFATGWNAAFRDALSRLTRLLPWLALGFLPVLAGMALLYPWVRGGGPSGWLAPGWFVARAVLVWGAWAGLGRFATVGRPRNRGAVAFALILLALSATVAAIDWMMSLEPGFVSAAYGLLLLSGGLLAACAAALPPALRASPDAPERSRGALGALLLALAMVWAYLAFMQYLVAWSGNRPALAGWYLLRGEGPWLWLLVGAVAAQAALPFLALLFPPVRSARRPLVALAGLILAGHALDTAWLVLPAFQEMWKAALPLAFVFTFGLGWMVLGGPVPGRVVRHGRA</sequence>
<keyword evidence="3" id="KW-1185">Reference proteome</keyword>
<dbReference type="RefSeq" id="WP_127001451.1">
    <property type="nucleotide sequence ID" value="NZ_JBNPXW010000001.1"/>
</dbReference>
<protein>
    <recommendedName>
        <fullName evidence="4">Quinol:cytochrome c oxidoreductase quinone-binding subunit 2</fullName>
    </recommendedName>
</protein>